<evidence type="ECO:0000256" key="4">
    <source>
        <dbReference type="ARBA" id="ARBA00022475"/>
    </source>
</evidence>
<evidence type="ECO:0000256" key="7">
    <source>
        <dbReference type="ARBA" id="ARBA00023136"/>
    </source>
</evidence>
<dbReference type="Gene3D" id="1.10.3430.10">
    <property type="entry name" value="Ammonium transporter AmtB like domains"/>
    <property type="match status" value="1"/>
</dbReference>
<keyword evidence="4" id="KW-1003">Cell membrane</keyword>
<dbReference type="PANTHER" id="PTHR43029">
    <property type="entry name" value="AMMONIUM TRANSPORTER MEP2"/>
    <property type="match status" value="1"/>
</dbReference>
<dbReference type="InterPro" id="IPR024041">
    <property type="entry name" value="NH4_transpt_AmtB-like_dom"/>
</dbReference>
<keyword evidence="7 10" id="KW-0472">Membrane</keyword>
<feature type="domain" description="Ammonium transporter AmtB-like" evidence="11">
    <location>
        <begin position="14"/>
        <end position="407"/>
    </location>
</feature>
<dbReference type="RefSeq" id="WP_245732633.1">
    <property type="nucleotide sequence ID" value="NZ_FODY01000036.1"/>
</dbReference>
<feature type="transmembrane region" description="Helical" evidence="10">
    <location>
        <begin position="12"/>
        <end position="34"/>
    </location>
</feature>
<proteinExistence type="inferred from homology"/>
<evidence type="ECO:0000256" key="6">
    <source>
        <dbReference type="ARBA" id="ARBA00022989"/>
    </source>
</evidence>
<evidence type="ECO:0000259" key="11">
    <source>
        <dbReference type="Pfam" id="PF00909"/>
    </source>
</evidence>
<evidence type="ECO:0000256" key="10">
    <source>
        <dbReference type="RuleBase" id="RU362002"/>
    </source>
</evidence>
<dbReference type="STRING" id="112903.SAMN04490178_13621"/>
<accession>A0A1H8Y0B9</accession>
<feature type="transmembrane region" description="Helical" evidence="10">
    <location>
        <begin position="200"/>
        <end position="217"/>
    </location>
</feature>
<keyword evidence="6 10" id="KW-1133">Transmembrane helix</keyword>
<comment type="subcellular location">
    <subcellularLocation>
        <location evidence="1 10">Cell membrane</location>
        <topology evidence="1 10">Multi-pass membrane protein</topology>
    </subcellularLocation>
</comment>
<dbReference type="InterPro" id="IPR018047">
    <property type="entry name" value="Ammonium_transpt_CS"/>
</dbReference>
<feature type="transmembrane region" description="Helical" evidence="10">
    <location>
        <begin position="260"/>
        <end position="281"/>
    </location>
</feature>
<name>A0A1H8Y0B9_9FIRM</name>
<dbReference type="Pfam" id="PF00909">
    <property type="entry name" value="Ammonium_transp"/>
    <property type="match status" value="1"/>
</dbReference>
<evidence type="ECO:0000256" key="8">
    <source>
        <dbReference type="ARBA" id="ARBA00023177"/>
    </source>
</evidence>
<keyword evidence="8 10" id="KW-0924">Ammonia transport</keyword>
<gene>
    <name evidence="12" type="ORF">SAMN04490178_13621</name>
</gene>
<organism evidence="12 13">
    <name type="scientific">Propionispora vibrioides</name>
    <dbReference type="NCBI Taxonomy" id="112903"/>
    <lineage>
        <taxon>Bacteria</taxon>
        <taxon>Bacillati</taxon>
        <taxon>Bacillota</taxon>
        <taxon>Negativicutes</taxon>
        <taxon>Selenomonadales</taxon>
        <taxon>Sporomusaceae</taxon>
        <taxon>Propionispora</taxon>
    </lineage>
</organism>
<evidence type="ECO:0000256" key="2">
    <source>
        <dbReference type="ARBA" id="ARBA00005887"/>
    </source>
</evidence>
<dbReference type="SUPFAM" id="SSF111352">
    <property type="entry name" value="Ammonium transporter"/>
    <property type="match status" value="1"/>
</dbReference>
<dbReference type="NCBIfam" id="TIGR00836">
    <property type="entry name" value="amt"/>
    <property type="match status" value="1"/>
</dbReference>
<feature type="transmembrane region" description="Helical" evidence="10">
    <location>
        <begin position="165"/>
        <end position="188"/>
    </location>
</feature>
<keyword evidence="3 10" id="KW-0813">Transport</keyword>
<evidence type="ECO:0000256" key="9">
    <source>
        <dbReference type="ARBA" id="ARBA00050025"/>
    </source>
</evidence>
<sequence length="424" mass="43968">MEQVMAISAGDTTFVLVSAALVMFMIPGVAFFYGGMVGQKNVLNTLTQVLVVLAIVSIEWVVFGYSLSFGPDHGGLIGDMSMLGLQGVGPAGNADYAPTIPHLVFVIFQMMFAVITPALISGSVVERMRFPAFVAFTFIWSAVVYNPLAHWVWGVGGWLREMGALDFAGGTVVHISSGIAGLVACVMLGKRRKQTRPHHLPMAVLGAAMLWFGWFGFNSGSALAANALAANAFLVTHLSAAAGAAAWLVVECLHEGKPSLLGLISGAVAGLVAITPAAGFVTAMSSIIIGLLSGGICYFSVTIMKGRLGYDDSLDAFGIHGVGGIWGAVATGLFATTSVNSAGADGLFYGNAALLVPQLVGVLAACAFSGIATYVIMKLLGAVMAIRTEAAVESTGLDISEHGQEAYELTLATALPLPKEKFLV</sequence>
<dbReference type="GO" id="GO:0005886">
    <property type="term" value="C:plasma membrane"/>
    <property type="evidence" value="ECO:0007669"/>
    <property type="project" value="UniProtKB-SubCell"/>
</dbReference>
<feature type="transmembrane region" description="Helical" evidence="10">
    <location>
        <begin position="223"/>
        <end position="248"/>
    </location>
</feature>
<dbReference type="FunFam" id="1.10.3430.10:FF:000007">
    <property type="entry name" value="Ammonium transporter"/>
    <property type="match status" value="1"/>
</dbReference>
<comment type="similarity">
    <text evidence="2 10">Belongs to the ammonia transporter channel (TC 1.A.11.2) family.</text>
</comment>
<feature type="transmembrane region" description="Helical" evidence="10">
    <location>
        <begin position="132"/>
        <end position="153"/>
    </location>
</feature>
<evidence type="ECO:0000256" key="3">
    <source>
        <dbReference type="ARBA" id="ARBA00022448"/>
    </source>
</evidence>
<protein>
    <recommendedName>
        <fullName evidence="9 10">Ammonium transporter</fullName>
    </recommendedName>
</protein>
<reference evidence="12 13" key="1">
    <citation type="submission" date="2016-10" db="EMBL/GenBank/DDBJ databases">
        <authorList>
            <person name="de Groot N.N."/>
        </authorList>
    </citation>
    <scope>NUCLEOTIDE SEQUENCE [LARGE SCALE GENOMIC DNA]</scope>
    <source>
        <strain evidence="12 13">DSM 13305</strain>
    </source>
</reference>
<keyword evidence="5 10" id="KW-0812">Transmembrane</keyword>
<dbReference type="InterPro" id="IPR029020">
    <property type="entry name" value="Ammonium/urea_transptr"/>
</dbReference>
<dbReference type="InterPro" id="IPR001905">
    <property type="entry name" value="Ammonium_transpt"/>
</dbReference>
<dbReference type="PANTHER" id="PTHR43029:SF10">
    <property type="entry name" value="AMMONIUM TRANSPORTER MEP2"/>
    <property type="match status" value="1"/>
</dbReference>
<evidence type="ECO:0000313" key="12">
    <source>
        <dbReference type="EMBL" id="SEP45730.1"/>
    </source>
</evidence>
<evidence type="ECO:0000256" key="1">
    <source>
        <dbReference type="ARBA" id="ARBA00004651"/>
    </source>
</evidence>
<dbReference type="EMBL" id="FODY01000036">
    <property type="protein sequence ID" value="SEP45730.1"/>
    <property type="molecule type" value="Genomic_DNA"/>
</dbReference>
<feature type="transmembrane region" description="Helical" evidence="10">
    <location>
        <begin position="100"/>
        <end position="120"/>
    </location>
</feature>
<dbReference type="Proteomes" id="UP000198847">
    <property type="component" value="Unassembled WGS sequence"/>
</dbReference>
<dbReference type="PROSITE" id="PS01219">
    <property type="entry name" value="AMMONIUM_TRANSP"/>
    <property type="match status" value="1"/>
</dbReference>
<keyword evidence="13" id="KW-1185">Reference proteome</keyword>
<evidence type="ECO:0000313" key="13">
    <source>
        <dbReference type="Proteomes" id="UP000198847"/>
    </source>
</evidence>
<evidence type="ECO:0000256" key="5">
    <source>
        <dbReference type="ARBA" id="ARBA00022692"/>
    </source>
</evidence>
<dbReference type="GO" id="GO:0008519">
    <property type="term" value="F:ammonium channel activity"/>
    <property type="evidence" value="ECO:0007669"/>
    <property type="project" value="InterPro"/>
</dbReference>
<feature type="transmembrane region" description="Helical" evidence="10">
    <location>
        <begin position="316"/>
        <end position="335"/>
    </location>
</feature>
<dbReference type="AlphaFoldDB" id="A0A1H8Y0B9"/>
<feature type="transmembrane region" description="Helical" evidence="10">
    <location>
        <begin position="355"/>
        <end position="377"/>
    </location>
</feature>
<feature type="transmembrane region" description="Helical" evidence="10">
    <location>
        <begin position="287"/>
        <end position="304"/>
    </location>
</feature>
<feature type="transmembrane region" description="Helical" evidence="10">
    <location>
        <begin position="46"/>
        <end position="67"/>
    </location>
</feature>